<protein>
    <submittedName>
        <fullName evidence="6">GFA family protein</fullName>
    </submittedName>
</protein>
<comment type="caution">
    <text evidence="6">The sequence shown here is derived from an EMBL/GenBank/DDBJ whole genome shotgun (WGS) entry which is preliminary data.</text>
</comment>
<dbReference type="InterPro" id="IPR006913">
    <property type="entry name" value="CENP-V/GFA"/>
</dbReference>
<dbReference type="SUPFAM" id="SSF51316">
    <property type="entry name" value="Mss4-like"/>
    <property type="match status" value="1"/>
</dbReference>
<sequence length="151" mass="17141">MSIPYTGGCQCGEIRYEIHAQPLTLYVCHCRECQKQSSSAFGMSLTVARDAVVIIKGQPKAWTRKADSGREVKNLFCGDCGTRLFHERTYSPDTINVKAGTLDDTTKLRPVGNLWTRSAQTWVKISDQMLNYDGQPDDVHLLWDKWRQQNS</sequence>
<gene>
    <name evidence="6" type="ORF">I8751_18725</name>
</gene>
<dbReference type="AlphaFoldDB" id="A0A8J7HEP2"/>
<dbReference type="EMBL" id="JAECZB010000071">
    <property type="protein sequence ID" value="MBH8554363.1"/>
    <property type="molecule type" value="Genomic_DNA"/>
</dbReference>
<reference evidence="6 7" key="1">
    <citation type="journal article" date="2021" name="Int. J. Syst. Evol. Microbiol.">
        <title>Amazonocrinis nigriterrae gen. nov., sp. nov., Atlanticothrix silvestris gen. nov., sp. nov. and Dendronalium phyllosphericum gen. nov., sp. nov., nostocacean cyanobacteria from Brazilian environments.</title>
        <authorList>
            <person name="Alvarenga D.O."/>
            <person name="Andreote A.P.D."/>
            <person name="Branco L.H.Z."/>
            <person name="Delbaje E."/>
            <person name="Cruz R.B."/>
            <person name="Varani A.M."/>
            <person name="Fiore M.F."/>
        </authorList>
    </citation>
    <scope>NUCLEOTIDE SEQUENCE [LARGE SCALE GENOMIC DNA]</scope>
    <source>
        <strain evidence="6 7">CENA357</strain>
    </source>
</reference>
<dbReference type="InterPro" id="IPR011057">
    <property type="entry name" value="Mss4-like_sf"/>
</dbReference>
<dbReference type="GO" id="GO:0046872">
    <property type="term" value="F:metal ion binding"/>
    <property type="evidence" value="ECO:0007669"/>
    <property type="project" value="UniProtKB-KW"/>
</dbReference>
<keyword evidence="2" id="KW-0479">Metal-binding</keyword>
<keyword evidence="3" id="KW-0862">Zinc</keyword>
<dbReference type="Pfam" id="PF04828">
    <property type="entry name" value="GFA"/>
    <property type="match status" value="1"/>
</dbReference>
<dbReference type="Gene3D" id="3.90.1590.10">
    <property type="entry name" value="glutathione-dependent formaldehyde- activating enzyme (gfa)"/>
    <property type="match status" value="1"/>
</dbReference>
<name>A0A8J7HEP2_9CYAN</name>
<evidence type="ECO:0000256" key="2">
    <source>
        <dbReference type="ARBA" id="ARBA00022723"/>
    </source>
</evidence>
<evidence type="ECO:0000256" key="3">
    <source>
        <dbReference type="ARBA" id="ARBA00022833"/>
    </source>
</evidence>
<keyword evidence="7" id="KW-1185">Reference proteome</keyword>
<evidence type="ECO:0000259" key="5">
    <source>
        <dbReference type="PROSITE" id="PS51891"/>
    </source>
</evidence>
<keyword evidence="4" id="KW-0456">Lyase</keyword>
<dbReference type="PANTHER" id="PTHR33337:SF40">
    <property type="entry name" value="CENP-V_GFA DOMAIN-CONTAINING PROTEIN-RELATED"/>
    <property type="match status" value="1"/>
</dbReference>
<dbReference type="PANTHER" id="PTHR33337">
    <property type="entry name" value="GFA DOMAIN-CONTAINING PROTEIN"/>
    <property type="match status" value="1"/>
</dbReference>
<feature type="domain" description="CENP-V/GFA" evidence="5">
    <location>
        <begin position="5"/>
        <end position="117"/>
    </location>
</feature>
<evidence type="ECO:0000256" key="1">
    <source>
        <dbReference type="ARBA" id="ARBA00005495"/>
    </source>
</evidence>
<evidence type="ECO:0000313" key="6">
    <source>
        <dbReference type="EMBL" id="MBH8554363.1"/>
    </source>
</evidence>
<evidence type="ECO:0000313" key="7">
    <source>
        <dbReference type="Proteomes" id="UP000599391"/>
    </source>
</evidence>
<dbReference type="RefSeq" id="WP_214440603.1">
    <property type="nucleotide sequence ID" value="NZ_JAECZB010000071.1"/>
</dbReference>
<dbReference type="GO" id="GO:0016846">
    <property type="term" value="F:carbon-sulfur lyase activity"/>
    <property type="evidence" value="ECO:0007669"/>
    <property type="project" value="InterPro"/>
</dbReference>
<evidence type="ECO:0000256" key="4">
    <source>
        <dbReference type="ARBA" id="ARBA00023239"/>
    </source>
</evidence>
<organism evidence="6 7">
    <name type="scientific">Atlanticothrix silvestris CENA357</name>
    <dbReference type="NCBI Taxonomy" id="1725252"/>
    <lineage>
        <taxon>Bacteria</taxon>
        <taxon>Bacillati</taxon>
        <taxon>Cyanobacteriota</taxon>
        <taxon>Cyanophyceae</taxon>
        <taxon>Nostocales</taxon>
        <taxon>Nodulariaceae</taxon>
        <taxon>Atlanticothrix</taxon>
        <taxon>Atlanticothrix silvestris</taxon>
    </lineage>
</organism>
<accession>A0A8J7HEP2</accession>
<comment type="similarity">
    <text evidence="1">Belongs to the Gfa family.</text>
</comment>
<proteinExistence type="inferred from homology"/>
<dbReference type="PROSITE" id="PS51891">
    <property type="entry name" value="CENP_V_GFA"/>
    <property type="match status" value="1"/>
</dbReference>
<dbReference type="Proteomes" id="UP000599391">
    <property type="component" value="Unassembled WGS sequence"/>
</dbReference>